<proteinExistence type="predicted"/>
<dbReference type="AlphaFoldDB" id="A0A1B9IX89"/>
<reference evidence="3" key="2">
    <citation type="submission" date="2013-12" db="EMBL/GenBank/DDBJ databases">
        <title>Evolution of pathogenesis and genome organization in the Tremellales.</title>
        <authorList>
            <person name="Cuomo C."/>
            <person name="Litvintseva A."/>
            <person name="Heitman J."/>
            <person name="Chen Y."/>
            <person name="Sun S."/>
            <person name="Springer D."/>
            <person name="Dromer F."/>
            <person name="Young S."/>
            <person name="Zeng Q."/>
            <person name="Chapman S."/>
            <person name="Gujja S."/>
            <person name="Saif S."/>
            <person name="Birren B."/>
        </authorList>
    </citation>
    <scope>NUCLEOTIDE SEQUENCE [LARGE SCALE GENOMIC DNA]</scope>
    <source>
        <strain evidence="3">CBS 10435</strain>
    </source>
</reference>
<dbReference type="InterPro" id="IPR021425">
    <property type="entry name" value="DUF3072"/>
</dbReference>
<accession>A0A1B9IX89</accession>
<gene>
    <name evidence="2" type="ORF">L486_02823</name>
</gene>
<dbReference type="EMBL" id="KI669460">
    <property type="protein sequence ID" value="OCF60143.1"/>
    <property type="molecule type" value="Genomic_DNA"/>
</dbReference>
<protein>
    <submittedName>
        <fullName evidence="2">Uncharacterized protein</fullName>
    </submittedName>
</protein>
<reference evidence="2 3" key="1">
    <citation type="submission" date="2013-07" db="EMBL/GenBank/DDBJ databases">
        <title>The Genome Sequence of Kwoniella mangroviensis CBS10435.</title>
        <authorList>
            <consortium name="The Broad Institute Genome Sequencing Platform"/>
            <person name="Cuomo C."/>
            <person name="Litvintseva A."/>
            <person name="Chen Y."/>
            <person name="Heitman J."/>
            <person name="Sun S."/>
            <person name="Springer D."/>
            <person name="Dromer F."/>
            <person name="Young S.K."/>
            <person name="Zeng Q."/>
            <person name="Gargeya S."/>
            <person name="Fitzgerald M."/>
            <person name="Abouelleil A."/>
            <person name="Alvarado L."/>
            <person name="Berlin A.M."/>
            <person name="Chapman S.B."/>
            <person name="Dewar J."/>
            <person name="Goldberg J."/>
            <person name="Griggs A."/>
            <person name="Gujja S."/>
            <person name="Hansen M."/>
            <person name="Howarth C."/>
            <person name="Imamovic A."/>
            <person name="Larimer J."/>
            <person name="McCowan C."/>
            <person name="Murphy C."/>
            <person name="Pearson M."/>
            <person name="Priest M."/>
            <person name="Roberts A."/>
            <person name="Saif S."/>
            <person name="Shea T."/>
            <person name="Sykes S."/>
            <person name="Wortman J."/>
            <person name="Nusbaum C."/>
            <person name="Birren B."/>
        </authorList>
    </citation>
    <scope>NUCLEOTIDE SEQUENCE [LARGE SCALE GENOMIC DNA]</scope>
    <source>
        <strain evidence="2 3">CBS 10435</strain>
    </source>
</reference>
<dbReference type="OrthoDB" id="2751476at2759"/>
<feature type="compositionally biased region" description="Basic and acidic residues" evidence="1">
    <location>
        <begin position="265"/>
        <end position="280"/>
    </location>
</feature>
<organism evidence="2 3">
    <name type="scientific">Kwoniella mangroviensis CBS 10435</name>
    <dbReference type="NCBI Taxonomy" id="1331196"/>
    <lineage>
        <taxon>Eukaryota</taxon>
        <taxon>Fungi</taxon>
        <taxon>Dikarya</taxon>
        <taxon>Basidiomycota</taxon>
        <taxon>Agaricomycotina</taxon>
        <taxon>Tremellomycetes</taxon>
        <taxon>Tremellales</taxon>
        <taxon>Cryptococcaceae</taxon>
        <taxon>Kwoniella</taxon>
    </lineage>
</organism>
<feature type="compositionally biased region" description="Basic and acidic residues" evidence="1">
    <location>
        <begin position="180"/>
        <end position="192"/>
    </location>
</feature>
<evidence type="ECO:0000313" key="2">
    <source>
        <dbReference type="EMBL" id="OCF60143.1"/>
    </source>
</evidence>
<feature type="compositionally biased region" description="Basic and acidic residues" evidence="1">
    <location>
        <begin position="53"/>
        <end position="131"/>
    </location>
</feature>
<evidence type="ECO:0000256" key="1">
    <source>
        <dbReference type="SAM" id="MobiDB-lite"/>
    </source>
</evidence>
<name>A0A1B9IX89_9TREE</name>
<feature type="compositionally biased region" description="Polar residues" evidence="1">
    <location>
        <begin position="193"/>
        <end position="219"/>
    </location>
</feature>
<keyword evidence="3" id="KW-1185">Reference proteome</keyword>
<sequence>MSDPSSTTLPPLPSDHLDHPEQWTTGSEPATEKQKGFIAVLEKQNPGLVPDEGIAKGDLGKSEASEIIESLKKGEKVGSGEKEAEVEEDNQKKENEGDTSKKEEREEEEGKTGEKRKDHPSSQEDTKEGKKGTTVTSTQKSEKDELVSSQDIDVDVDDEKDPKQTTLDGVFGGESEEKEEGDRASKKPRLDDSSSSSTNGKANAAKTSDPSISTTTDNNPYDEAHPPVQADSGATYPKPTETDTIPGSPTHLDHPENWATGDQPATDKQKGFIKVLEKQKGVSGSEDVEGLGKSEASEKIEELKEM</sequence>
<feature type="region of interest" description="Disordered" evidence="1">
    <location>
        <begin position="1"/>
        <end position="306"/>
    </location>
</feature>
<feature type="compositionally biased region" description="Basic and acidic residues" evidence="1">
    <location>
        <begin position="290"/>
        <end position="306"/>
    </location>
</feature>
<evidence type="ECO:0000313" key="3">
    <source>
        <dbReference type="Proteomes" id="UP000092583"/>
    </source>
</evidence>
<dbReference type="Proteomes" id="UP000092583">
    <property type="component" value="Unassembled WGS sequence"/>
</dbReference>
<dbReference type="Pfam" id="PF11272">
    <property type="entry name" value="DUF3072"/>
    <property type="match status" value="1"/>
</dbReference>